<proteinExistence type="inferred from homology"/>
<keyword evidence="4" id="KW-1185">Reference proteome</keyword>
<evidence type="ECO:0000256" key="1">
    <source>
        <dbReference type="ARBA" id="ARBA00006484"/>
    </source>
</evidence>
<dbReference type="KEGG" id="pmui:G4G71_16255"/>
<dbReference type="InterPro" id="IPR036291">
    <property type="entry name" value="NAD(P)-bd_dom_sf"/>
</dbReference>
<dbReference type="SUPFAM" id="SSF51735">
    <property type="entry name" value="NAD(P)-binding Rossmann-fold domains"/>
    <property type="match status" value="1"/>
</dbReference>
<dbReference type="EMBL" id="CP048833">
    <property type="protein sequence ID" value="QJP09360.1"/>
    <property type="molecule type" value="Genomic_DNA"/>
</dbReference>
<protein>
    <submittedName>
        <fullName evidence="3">SDR family oxidoreductase</fullName>
    </submittedName>
</protein>
<dbReference type="PRINTS" id="PR00081">
    <property type="entry name" value="GDHRDH"/>
</dbReference>
<dbReference type="InterPro" id="IPR020904">
    <property type="entry name" value="Sc_DH/Rdtase_CS"/>
</dbReference>
<name>A0A7Z3GQM8_9PSED</name>
<dbReference type="GO" id="GO:0030497">
    <property type="term" value="P:fatty acid elongation"/>
    <property type="evidence" value="ECO:0007669"/>
    <property type="project" value="TreeGrafter"/>
</dbReference>
<evidence type="ECO:0000256" key="2">
    <source>
        <dbReference type="RuleBase" id="RU000363"/>
    </source>
</evidence>
<dbReference type="Proteomes" id="UP000502549">
    <property type="component" value="Chromosome"/>
</dbReference>
<reference evidence="3 4" key="1">
    <citation type="submission" date="2020-02" db="EMBL/GenBank/DDBJ databases">
        <title>Complete genome sequence of Pseudomonas multiresinivorans ORNL1.</title>
        <authorList>
            <person name="Podar M."/>
        </authorList>
    </citation>
    <scope>NUCLEOTIDE SEQUENCE [LARGE SCALE GENOMIC DNA]</scope>
    <source>
        <strain evidence="4">populi</strain>
    </source>
</reference>
<dbReference type="RefSeq" id="WP_169939095.1">
    <property type="nucleotide sequence ID" value="NZ_CP048833.1"/>
</dbReference>
<gene>
    <name evidence="3" type="ORF">G4G71_16255</name>
</gene>
<dbReference type="GO" id="GO:0016616">
    <property type="term" value="F:oxidoreductase activity, acting on the CH-OH group of donors, NAD or NADP as acceptor"/>
    <property type="evidence" value="ECO:0007669"/>
    <property type="project" value="TreeGrafter"/>
</dbReference>
<comment type="similarity">
    <text evidence="1 2">Belongs to the short-chain dehydrogenases/reductases (SDR) family.</text>
</comment>
<sequence length="231" mass="24197">MDHLLSDRVVAITGAFGDLGEALANLFAGCGARLVLIDRTPCPVPSSPTLLVLPRVDLTVAPTCLEIIQQVEKHFGRLDALVNIIGGITCRPMPLGDRNLAKWLYGVHLRTALNISKAAFPLLLQSPAGRIVNIGSGVAARKGQANGVYGATKAAVLNLTEDLAEELKGKAITVNAVLSSVLDTPQNRAAMPGAEYGRWVAPEQLCAVIMFLLSEAATQITGAGVLVSGRA</sequence>
<dbReference type="AlphaFoldDB" id="A0A7Z3GQM8"/>
<dbReference type="PANTHER" id="PTHR42760">
    <property type="entry name" value="SHORT-CHAIN DEHYDROGENASES/REDUCTASES FAMILY MEMBER"/>
    <property type="match status" value="1"/>
</dbReference>
<evidence type="ECO:0000313" key="3">
    <source>
        <dbReference type="EMBL" id="QJP09360.1"/>
    </source>
</evidence>
<accession>A0A7Z3GQM8</accession>
<dbReference type="Pfam" id="PF00106">
    <property type="entry name" value="adh_short"/>
    <property type="match status" value="1"/>
</dbReference>
<dbReference type="InterPro" id="IPR002347">
    <property type="entry name" value="SDR_fam"/>
</dbReference>
<dbReference type="Gene3D" id="3.40.50.720">
    <property type="entry name" value="NAD(P)-binding Rossmann-like Domain"/>
    <property type="match status" value="1"/>
</dbReference>
<evidence type="ECO:0000313" key="4">
    <source>
        <dbReference type="Proteomes" id="UP000502549"/>
    </source>
</evidence>
<dbReference type="PROSITE" id="PS00061">
    <property type="entry name" value="ADH_SHORT"/>
    <property type="match status" value="1"/>
</dbReference>
<organism evidence="3 4">
    <name type="scientific">Pseudomonas multiresinivorans</name>
    <dbReference type="NCBI Taxonomy" id="95301"/>
    <lineage>
        <taxon>Bacteria</taxon>
        <taxon>Pseudomonadati</taxon>
        <taxon>Pseudomonadota</taxon>
        <taxon>Gammaproteobacteria</taxon>
        <taxon>Pseudomonadales</taxon>
        <taxon>Pseudomonadaceae</taxon>
        <taxon>Pseudomonas</taxon>
    </lineage>
</organism>
<dbReference type="PRINTS" id="PR00080">
    <property type="entry name" value="SDRFAMILY"/>
</dbReference>
<dbReference type="PANTHER" id="PTHR42760:SF135">
    <property type="entry name" value="BLL7886 PROTEIN"/>
    <property type="match status" value="1"/>
</dbReference>